<evidence type="ECO:0000313" key="2">
    <source>
        <dbReference type="EMBL" id="EYU18324.1"/>
    </source>
</evidence>
<protein>
    <submittedName>
        <fullName evidence="2">Uncharacterized protein</fullName>
    </submittedName>
</protein>
<gene>
    <name evidence="2" type="ORF">MIMGU_mgv1a023447mg</name>
</gene>
<reference evidence="2 3" key="1">
    <citation type="journal article" date="2013" name="Proc. Natl. Acad. Sci. U.S.A.">
        <title>Fine-scale variation in meiotic recombination in Mimulus inferred from population shotgun sequencing.</title>
        <authorList>
            <person name="Hellsten U."/>
            <person name="Wright K.M."/>
            <person name="Jenkins J."/>
            <person name="Shu S."/>
            <person name="Yuan Y."/>
            <person name="Wessler S.R."/>
            <person name="Schmutz J."/>
            <person name="Willis J.H."/>
            <person name="Rokhsar D.S."/>
        </authorList>
    </citation>
    <scope>NUCLEOTIDE SEQUENCE [LARGE SCALE GENOMIC DNA]</scope>
    <source>
        <strain evidence="3">cv. DUN x IM62</strain>
    </source>
</reference>
<organism evidence="2 3">
    <name type="scientific">Erythranthe guttata</name>
    <name type="common">Yellow monkey flower</name>
    <name type="synonym">Mimulus guttatus</name>
    <dbReference type="NCBI Taxonomy" id="4155"/>
    <lineage>
        <taxon>Eukaryota</taxon>
        <taxon>Viridiplantae</taxon>
        <taxon>Streptophyta</taxon>
        <taxon>Embryophyta</taxon>
        <taxon>Tracheophyta</taxon>
        <taxon>Spermatophyta</taxon>
        <taxon>Magnoliopsida</taxon>
        <taxon>eudicotyledons</taxon>
        <taxon>Gunneridae</taxon>
        <taxon>Pentapetalae</taxon>
        <taxon>asterids</taxon>
        <taxon>lamiids</taxon>
        <taxon>Lamiales</taxon>
        <taxon>Phrymaceae</taxon>
        <taxon>Erythranthe</taxon>
    </lineage>
</organism>
<keyword evidence="3" id="KW-1185">Reference proteome</keyword>
<sequence>MSNFNLSKKLHHARKAWKSFKSHLRSKLRHPKLAAKIATFRQYCVAAWRPISRFLHRRKFLAPPHSRRRHFHRSSNHPAVHVDELFSRPVRPLAAYHHQPRKPKENMDEQRNTIGVSVDKSRPGSNASTDDHNNGGKIQIQHVDKVFVKIPVSDEKSSQAAWKGKAKAVDEKSKSSGPAFINKWKIPQFRGVDERAEEFIAKFRLDMKLERERSIVEFEEMLKRSA</sequence>
<dbReference type="EMBL" id="KI632336">
    <property type="protein sequence ID" value="EYU18324.1"/>
    <property type="molecule type" value="Genomic_DNA"/>
</dbReference>
<proteinExistence type="predicted"/>
<dbReference type="InterPro" id="IPR008480">
    <property type="entry name" value="DUF761_pln"/>
</dbReference>
<dbReference type="Pfam" id="PF05553">
    <property type="entry name" value="DUF761"/>
    <property type="match status" value="1"/>
</dbReference>
<name>A0A022PS41_ERYGU</name>
<evidence type="ECO:0000313" key="3">
    <source>
        <dbReference type="Proteomes" id="UP000030748"/>
    </source>
</evidence>
<evidence type="ECO:0000256" key="1">
    <source>
        <dbReference type="SAM" id="MobiDB-lite"/>
    </source>
</evidence>
<dbReference type="AlphaFoldDB" id="A0A022PS41"/>
<accession>A0A022PS41</accession>
<feature type="region of interest" description="Disordered" evidence="1">
    <location>
        <begin position="115"/>
        <end position="137"/>
    </location>
</feature>
<dbReference type="eggNOG" id="ENOG502SA8F">
    <property type="taxonomic scope" value="Eukaryota"/>
</dbReference>
<dbReference type="Proteomes" id="UP000030748">
    <property type="component" value="Unassembled WGS sequence"/>
</dbReference>